<dbReference type="AlphaFoldDB" id="A0A1B6EBM4"/>
<sequence length="110" mass="12439">MSKLLKFTKSSFQTKLIPDIGSRFMSGKKKKRDDCKEAKPAPDCAKPQEKVEKKEEACIDLNFKKVEVSIYDDDYCLPARTKLAKDCSTVEAKKDSCGKKKKDIPTGCRK</sequence>
<reference evidence="2" key="1">
    <citation type="submission" date="2015-12" db="EMBL/GenBank/DDBJ databases">
        <title>De novo transcriptome assembly of four potential Pierce s Disease insect vectors from Arizona vineyards.</title>
        <authorList>
            <person name="Tassone E.E."/>
        </authorList>
    </citation>
    <scope>NUCLEOTIDE SEQUENCE</scope>
</reference>
<protein>
    <submittedName>
        <fullName evidence="2">Uncharacterized protein</fullName>
    </submittedName>
</protein>
<evidence type="ECO:0000256" key="1">
    <source>
        <dbReference type="SAM" id="MobiDB-lite"/>
    </source>
</evidence>
<proteinExistence type="predicted"/>
<feature type="compositionally biased region" description="Basic and acidic residues" evidence="1">
    <location>
        <begin position="32"/>
        <end position="48"/>
    </location>
</feature>
<accession>A0A1B6EBM4</accession>
<gene>
    <name evidence="2" type="ORF">g.2885</name>
</gene>
<organism evidence="2">
    <name type="scientific">Clastoptera arizonana</name>
    <name type="common">Arizona spittle bug</name>
    <dbReference type="NCBI Taxonomy" id="38151"/>
    <lineage>
        <taxon>Eukaryota</taxon>
        <taxon>Metazoa</taxon>
        <taxon>Ecdysozoa</taxon>
        <taxon>Arthropoda</taxon>
        <taxon>Hexapoda</taxon>
        <taxon>Insecta</taxon>
        <taxon>Pterygota</taxon>
        <taxon>Neoptera</taxon>
        <taxon>Paraneoptera</taxon>
        <taxon>Hemiptera</taxon>
        <taxon>Auchenorrhyncha</taxon>
        <taxon>Cercopoidea</taxon>
        <taxon>Clastopteridae</taxon>
        <taxon>Clastoptera</taxon>
    </lineage>
</organism>
<name>A0A1B6EBM4_9HEMI</name>
<feature type="region of interest" description="Disordered" evidence="1">
    <location>
        <begin position="26"/>
        <end position="48"/>
    </location>
</feature>
<dbReference type="EMBL" id="GEDC01001985">
    <property type="protein sequence ID" value="JAS35313.1"/>
    <property type="molecule type" value="Transcribed_RNA"/>
</dbReference>
<evidence type="ECO:0000313" key="2">
    <source>
        <dbReference type="EMBL" id="JAS35313.1"/>
    </source>
</evidence>